<protein>
    <submittedName>
        <fullName evidence="4">Glycerol-3-phosphate cytidyltransferase TagD</fullName>
    </submittedName>
</protein>
<dbReference type="EMBL" id="LBVC01000026">
    <property type="protein sequence ID" value="KKQ78294.1"/>
    <property type="molecule type" value="Genomic_DNA"/>
</dbReference>
<dbReference type="NCBIfam" id="TIGR00125">
    <property type="entry name" value="cyt_tran_rel"/>
    <property type="match status" value="1"/>
</dbReference>
<evidence type="ECO:0000259" key="3">
    <source>
        <dbReference type="Pfam" id="PF01467"/>
    </source>
</evidence>
<dbReference type="AlphaFoldDB" id="A0A0G0MXA9"/>
<dbReference type="InterPro" id="IPR004821">
    <property type="entry name" value="Cyt_trans-like"/>
</dbReference>
<dbReference type="Proteomes" id="UP000034324">
    <property type="component" value="Unassembled WGS sequence"/>
</dbReference>
<evidence type="ECO:0000256" key="2">
    <source>
        <dbReference type="ARBA" id="ARBA00022695"/>
    </source>
</evidence>
<keyword evidence="1 4" id="KW-0808">Transferase</keyword>
<evidence type="ECO:0000313" key="4">
    <source>
        <dbReference type="EMBL" id="KKQ78294.1"/>
    </source>
</evidence>
<dbReference type="PANTHER" id="PTHR43793:SF2">
    <property type="entry name" value="BIFUNCTIONAL PROTEIN HLDE"/>
    <property type="match status" value="1"/>
</dbReference>
<dbReference type="GO" id="GO:0016779">
    <property type="term" value="F:nucleotidyltransferase activity"/>
    <property type="evidence" value="ECO:0007669"/>
    <property type="project" value="UniProtKB-KW"/>
</dbReference>
<name>A0A0G0MXA9_9BACT</name>
<dbReference type="PATRIC" id="fig|1618432.3.peg.399"/>
<accession>A0A0G0MXA9</accession>
<keyword evidence="2" id="KW-0548">Nucleotidyltransferase</keyword>
<dbReference type="InterPro" id="IPR050385">
    <property type="entry name" value="Archaeal_FAD_synthase"/>
</dbReference>
<proteinExistence type="predicted"/>
<dbReference type="PANTHER" id="PTHR43793">
    <property type="entry name" value="FAD SYNTHASE"/>
    <property type="match status" value="1"/>
</dbReference>
<feature type="domain" description="Cytidyltransferase-like" evidence="3">
    <location>
        <begin position="8"/>
        <end position="117"/>
    </location>
</feature>
<dbReference type="Pfam" id="PF01467">
    <property type="entry name" value="CTP_transf_like"/>
    <property type="match status" value="1"/>
</dbReference>
<evidence type="ECO:0000256" key="1">
    <source>
        <dbReference type="ARBA" id="ARBA00022679"/>
    </source>
</evidence>
<comment type="caution">
    <text evidence="4">The sequence shown here is derived from an EMBL/GenBank/DDBJ whole genome shotgun (WGS) entry which is preliminary data.</text>
</comment>
<dbReference type="InterPro" id="IPR014729">
    <property type="entry name" value="Rossmann-like_a/b/a_fold"/>
</dbReference>
<organism evidence="4 5">
    <name type="scientific">Candidatus Daviesbacteria bacterium GW2011_GWF2_38_6</name>
    <dbReference type="NCBI Taxonomy" id="1618432"/>
    <lineage>
        <taxon>Bacteria</taxon>
        <taxon>Candidatus Daviesiibacteriota</taxon>
    </lineage>
</organism>
<reference evidence="4 5" key="1">
    <citation type="journal article" date="2015" name="Nature">
        <title>rRNA introns, odd ribosomes, and small enigmatic genomes across a large radiation of phyla.</title>
        <authorList>
            <person name="Brown C.T."/>
            <person name="Hug L.A."/>
            <person name="Thomas B.C."/>
            <person name="Sharon I."/>
            <person name="Castelle C.J."/>
            <person name="Singh A."/>
            <person name="Wilkins M.J."/>
            <person name="Williams K.H."/>
            <person name="Banfield J.F."/>
        </authorList>
    </citation>
    <scope>NUCLEOTIDE SEQUENCE [LARGE SCALE GENOMIC DNA]</scope>
</reference>
<dbReference type="SUPFAM" id="SSF52374">
    <property type="entry name" value="Nucleotidylyl transferase"/>
    <property type="match status" value="1"/>
</dbReference>
<sequence>MKGKKIVLVGGCFDILHPGHVIFLEKAKKEGDLLVVLLESDQKVHELKGLNRPIHTQKARAKVLSALRSVDRVVMLPFMHKEEEYDAIIQKIKPKVIAATSGDYANKFKQRSAKLVGSKLKYVTRLIGNHSSSKILTNKA</sequence>
<evidence type="ECO:0000313" key="5">
    <source>
        <dbReference type="Proteomes" id="UP000034324"/>
    </source>
</evidence>
<dbReference type="Gene3D" id="3.40.50.620">
    <property type="entry name" value="HUPs"/>
    <property type="match status" value="1"/>
</dbReference>
<gene>
    <name evidence="4" type="ORF">US99_C0026G0009</name>
</gene>